<keyword evidence="5" id="KW-0812">Transmembrane</keyword>
<reference evidence="7" key="1">
    <citation type="journal article" date="2019" name="Int. J. Syst. Evol. Microbiol.">
        <title>The Global Catalogue of Microorganisms (GCM) 10K type strain sequencing project: providing services to taxonomists for standard genome sequencing and annotation.</title>
        <authorList>
            <consortium name="The Broad Institute Genomics Platform"/>
            <consortium name="The Broad Institute Genome Sequencing Center for Infectious Disease"/>
            <person name="Wu L."/>
            <person name="Ma J."/>
        </authorList>
    </citation>
    <scope>NUCLEOTIDE SEQUENCE [LARGE SCALE GENOMIC DNA]</scope>
    <source>
        <strain evidence="7">JCM 15442</strain>
    </source>
</reference>
<evidence type="ECO:0000256" key="5">
    <source>
        <dbReference type="SAM" id="Phobius"/>
    </source>
</evidence>
<evidence type="ECO:0000256" key="3">
    <source>
        <dbReference type="ARBA" id="ARBA00022764"/>
    </source>
</evidence>
<dbReference type="Proteomes" id="UP000639973">
    <property type="component" value="Unassembled WGS sequence"/>
</dbReference>
<keyword evidence="5" id="KW-1133">Transmembrane helix</keyword>
<dbReference type="SUPFAM" id="SSF54523">
    <property type="entry name" value="Pili subunits"/>
    <property type="match status" value="1"/>
</dbReference>
<dbReference type="InterPro" id="IPR012902">
    <property type="entry name" value="N_methyl_site"/>
</dbReference>
<proteinExistence type="predicted"/>
<name>A0ABQ2G813_9DEIO</name>
<keyword evidence="3" id="KW-0574">Periplasm</keyword>
<feature type="transmembrane region" description="Helical" evidence="5">
    <location>
        <begin position="6"/>
        <end position="25"/>
    </location>
</feature>
<evidence type="ECO:0008006" key="8">
    <source>
        <dbReference type="Google" id="ProtNLM"/>
    </source>
</evidence>
<keyword evidence="4" id="KW-0998">Cell outer membrane</keyword>
<gene>
    <name evidence="6" type="ORF">GCM10010840_16420</name>
</gene>
<keyword evidence="7" id="KW-1185">Reference proteome</keyword>
<protein>
    <recommendedName>
        <fullName evidence="8">Prepilin-type N-terminal cleavage/methylation domain-containing protein</fullName>
    </recommendedName>
</protein>
<evidence type="ECO:0000256" key="1">
    <source>
        <dbReference type="ARBA" id="ARBA00004203"/>
    </source>
</evidence>
<evidence type="ECO:0000256" key="2">
    <source>
        <dbReference type="ARBA" id="ARBA00004418"/>
    </source>
</evidence>
<dbReference type="RefSeq" id="WP_188970787.1">
    <property type="nucleotide sequence ID" value="NZ_BMOL01000006.1"/>
</dbReference>
<organism evidence="6 7">
    <name type="scientific">Deinococcus aerolatus</name>
    <dbReference type="NCBI Taxonomy" id="522487"/>
    <lineage>
        <taxon>Bacteria</taxon>
        <taxon>Thermotogati</taxon>
        <taxon>Deinococcota</taxon>
        <taxon>Deinococci</taxon>
        <taxon>Deinococcales</taxon>
        <taxon>Deinococcaceae</taxon>
        <taxon>Deinococcus</taxon>
    </lineage>
</organism>
<accession>A0ABQ2G813</accession>
<evidence type="ECO:0000256" key="4">
    <source>
        <dbReference type="ARBA" id="ARBA00023237"/>
    </source>
</evidence>
<comment type="subcellular location">
    <subcellularLocation>
        <location evidence="1">Cell outer membrane</location>
        <topology evidence="1">Single-pass membrane protein</topology>
    </subcellularLocation>
    <subcellularLocation>
        <location evidence="2">Periplasm</location>
    </subcellularLocation>
</comment>
<dbReference type="Pfam" id="PF07963">
    <property type="entry name" value="N_methyl"/>
    <property type="match status" value="1"/>
</dbReference>
<sequence>MNTRGFTLLEVLTVIAVLGILMAIATPSYLAYLQRLTVQQGVQQFARDVDRARSQARRTNSCRIFSVVGPSSYQIQSYASPNCAGTPITETLNMPAGTQLTLKSVQGSASFRPPYGVNFTAMPVDVTVASTSHVNVTRTLRITAVMGSVVIQ</sequence>
<evidence type="ECO:0000313" key="6">
    <source>
        <dbReference type="EMBL" id="GGL79268.1"/>
    </source>
</evidence>
<dbReference type="NCBIfam" id="TIGR02532">
    <property type="entry name" value="IV_pilin_GFxxxE"/>
    <property type="match status" value="1"/>
</dbReference>
<dbReference type="PROSITE" id="PS00409">
    <property type="entry name" value="PROKAR_NTER_METHYL"/>
    <property type="match status" value="1"/>
</dbReference>
<dbReference type="EMBL" id="BMOL01000006">
    <property type="protein sequence ID" value="GGL79268.1"/>
    <property type="molecule type" value="Genomic_DNA"/>
</dbReference>
<comment type="caution">
    <text evidence="6">The sequence shown here is derived from an EMBL/GenBank/DDBJ whole genome shotgun (WGS) entry which is preliminary data.</text>
</comment>
<dbReference type="InterPro" id="IPR045584">
    <property type="entry name" value="Pilin-like"/>
</dbReference>
<dbReference type="Gene3D" id="3.30.700.10">
    <property type="entry name" value="Glycoprotein, Type 4 Pilin"/>
    <property type="match status" value="1"/>
</dbReference>
<evidence type="ECO:0000313" key="7">
    <source>
        <dbReference type="Proteomes" id="UP000639973"/>
    </source>
</evidence>
<keyword evidence="5" id="KW-0472">Membrane</keyword>